<feature type="domain" description="ABC transporter" evidence="4">
    <location>
        <begin position="2"/>
        <end position="218"/>
    </location>
</feature>
<dbReference type="SUPFAM" id="SSF52540">
    <property type="entry name" value="P-loop containing nucleoside triphosphate hydrolases"/>
    <property type="match status" value="1"/>
</dbReference>
<dbReference type="PANTHER" id="PTHR42939">
    <property type="entry name" value="ABC TRANSPORTER ATP-BINDING PROTEIN ALBC-RELATED"/>
    <property type="match status" value="1"/>
</dbReference>
<evidence type="ECO:0000256" key="2">
    <source>
        <dbReference type="ARBA" id="ARBA00022741"/>
    </source>
</evidence>
<dbReference type="OrthoDB" id="5182800at2"/>
<dbReference type="PANTHER" id="PTHR42939:SF1">
    <property type="entry name" value="ABC TRANSPORTER ATP-BINDING PROTEIN ALBC-RELATED"/>
    <property type="match status" value="1"/>
</dbReference>
<dbReference type="InterPro" id="IPR003439">
    <property type="entry name" value="ABC_transporter-like_ATP-bd"/>
</dbReference>
<dbReference type="InterPro" id="IPR003593">
    <property type="entry name" value="AAA+_ATPase"/>
</dbReference>
<evidence type="ECO:0000313" key="5">
    <source>
        <dbReference type="EMBL" id="TDP91980.1"/>
    </source>
</evidence>
<dbReference type="EMBL" id="SNXZ01000008">
    <property type="protein sequence ID" value="TDP91980.1"/>
    <property type="molecule type" value="Genomic_DNA"/>
</dbReference>
<keyword evidence="6" id="KW-1185">Reference proteome</keyword>
<dbReference type="AlphaFoldDB" id="A0A4R6RY21"/>
<comment type="caution">
    <text evidence="5">The sequence shown here is derived from an EMBL/GenBank/DDBJ whole genome shotgun (WGS) entry which is preliminary data.</text>
</comment>
<dbReference type="PROSITE" id="PS00211">
    <property type="entry name" value="ABC_TRANSPORTER_1"/>
    <property type="match status" value="1"/>
</dbReference>
<keyword evidence="3" id="KW-0067">ATP-binding</keyword>
<evidence type="ECO:0000259" key="4">
    <source>
        <dbReference type="PROSITE" id="PS50893"/>
    </source>
</evidence>
<dbReference type="Gene3D" id="3.40.50.300">
    <property type="entry name" value="P-loop containing nucleotide triphosphate hydrolases"/>
    <property type="match status" value="1"/>
</dbReference>
<dbReference type="GO" id="GO:0005524">
    <property type="term" value="F:ATP binding"/>
    <property type="evidence" value="ECO:0007669"/>
    <property type="project" value="UniProtKB-KW"/>
</dbReference>
<dbReference type="Proteomes" id="UP000295444">
    <property type="component" value="Unassembled WGS sequence"/>
</dbReference>
<sequence length="272" mass="28535">MIALEQVAKRYGRGAPVVSGIDLELADGEIVVLAGANGSGKSTVLRMVAGLTKPSAGKITGIPPSVSYLPESFPSGLRITADEYLKAMAAIRGADVTKVDDLLAELRFTGDRTQPMGALSKGNAQKIGLAQAFLADSGPMVLDEPWSGLDQLASDRLGPLLLAEAKRDRVILLTDHGGFAHRIEGVRALRLRDGELVPDEGSGAAMLVELRCPPGVRGKIKRMLGVQSSQSDDSILSVRVAQEQCDRLLLAVLGAGCSVVAVHPAGTTVRRP</sequence>
<dbReference type="SMART" id="SM00382">
    <property type="entry name" value="AAA"/>
    <property type="match status" value="1"/>
</dbReference>
<evidence type="ECO:0000256" key="1">
    <source>
        <dbReference type="ARBA" id="ARBA00022448"/>
    </source>
</evidence>
<gene>
    <name evidence="5" type="ORF">EV186_108193</name>
</gene>
<reference evidence="5 6" key="1">
    <citation type="submission" date="2019-03" db="EMBL/GenBank/DDBJ databases">
        <title>Genomic Encyclopedia of Type Strains, Phase IV (KMG-IV): sequencing the most valuable type-strain genomes for metagenomic binning, comparative biology and taxonomic classification.</title>
        <authorList>
            <person name="Goeker M."/>
        </authorList>
    </citation>
    <scope>NUCLEOTIDE SEQUENCE [LARGE SCALE GENOMIC DNA]</scope>
    <source>
        <strain evidence="5 6">DSM 45361</strain>
    </source>
</reference>
<evidence type="ECO:0000256" key="3">
    <source>
        <dbReference type="ARBA" id="ARBA00022840"/>
    </source>
</evidence>
<keyword evidence="1" id="KW-0813">Transport</keyword>
<dbReference type="RefSeq" id="WP_133853543.1">
    <property type="nucleotide sequence ID" value="NZ_SNXZ01000008.1"/>
</dbReference>
<dbReference type="Pfam" id="PF00005">
    <property type="entry name" value="ABC_tran"/>
    <property type="match status" value="1"/>
</dbReference>
<keyword evidence="2" id="KW-0547">Nucleotide-binding</keyword>
<accession>A0A4R6RY21</accession>
<name>A0A4R6RY21_LABRH</name>
<dbReference type="InterPro" id="IPR017871">
    <property type="entry name" value="ABC_transporter-like_CS"/>
</dbReference>
<dbReference type="PROSITE" id="PS50893">
    <property type="entry name" value="ABC_TRANSPORTER_2"/>
    <property type="match status" value="1"/>
</dbReference>
<dbReference type="InterPro" id="IPR051782">
    <property type="entry name" value="ABC_Transporter_VariousFunc"/>
</dbReference>
<dbReference type="GO" id="GO:0016887">
    <property type="term" value="F:ATP hydrolysis activity"/>
    <property type="evidence" value="ECO:0007669"/>
    <property type="project" value="InterPro"/>
</dbReference>
<evidence type="ECO:0000313" key="6">
    <source>
        <dbReference type="Proteomes" id="UP000295444"/>
    </source>
</evidence>
<protein>
    <submittedName>
        <fullName evidence="5">ABC-type multidrug transport system ATPase subunit</fullName>
    </submittedName>
</protein>
<proteinExistence type="predicted"/>
<organism evidence="5 6">
    <name type="scientific">Labedaea rhizosphaerae</name>
    <dbReference type="NCBI Taxonomy" id="598644"/>
    <lineage>
        <taxon>Bacteria</taxon>
        <taxon>Bacillati</taxon>
        <taxon>Actinomycetota</taxon>
        <taxon>Actinomycetes</taxon>
        <taxon>Pseudonocardiales</taxon>
        <taxon>Pseudonocardiaceae</taxon>
        <taxon>Labedaea</taxon>
    </lineage>
</organism>
<dbReference type="InterPro" id="IPR027417">
    <property type="entry name" value="P-loop_NTPase"/>
</dbReference>